<reference evidence="1" key="1">
    <citation type="submission" date="2022-03" db="EMBL/GenBank/DDBJ databases">
        <authorList>
            <person name="Martin C."/>
        </authorList>
    </citation>
    <scope>NUCLEOTIDE SEQUENCE</scope>
</reference>
<protein>
    <submittedName>
        <fullName evidence="1">Uncharacterized protein</fullName>
    </submittedName>
</protein>
<dbReference type="Proteomes" id="UP000749559">
    <property type="component" value="Unassembled WGS sequence"/>
</dbReference>
<dbReference type="AlphaFoldDB" id="A0A8J1TH64"/>
<evidence type="ECO:0000313" key="1">
    <source>
        <dbReference type="EMBL" id="CAH1777691.1"/>
    </source>
</evidence>
<gene>
    <name evidence="1" type="ORF">OFUS_LOCUS4695</name>
</gene>
<sequence>MWHQFFSFYLGIFIIIPALLITLIIYCILGYWHSQYKVPKHVRKTTCGIPEQEKMMPISQGGMEESKVNIPYYPSSYTLNSFNSTMTPQKSSGVHPPSYKNSGYVSDTAYP</sequence>
<name>A0A8J1TH64_OWEFU</name>
<organism evidence="1 2">
    <name type="scientific">Owenia fusiformis</name>
    <name type="common">Polychaete worm</name>
    <dbReference type="NCBI Taxonomy" id="6347"/>
    <lineage>
        <taxon>Eukaryota</taxon>
        <taxon>Metazoa</taxon>
        <taxon>Spiralia</taxon>
        <taxon>Lophotrochozoa</taxon>
        <taxon>Annelida</taxon>
        <taxon>Polychaeta</taxon>
        <taxon>Sedentaria</taxon>
        <taxon>Canalipalpata</taxon>
        <taxon>Sabellida</taxon>
        <taxon>Oweniida</taxon>
        <taxon>Oweniidae</taxon>
        <taxon>Owenia</taxon>
    </lineage>
</organism>
<evidence type="ECO:0000313" key="2">
    <source>
        <dbReference type="Proteomes" id="UP000749559"/>
    </source>
</evidence>
<accession>A0A8J1TH64</accession>
<proteinExistence type="predicted"/>
<keyword evidence="2" id="KW-1185">Reference proteome</keyword>
<dbReference type="EMBL" id="CAIIXF020000002">
    <property type="protein sequence ID" value="CAH1777691.1"/>
    <property type="molecule type" value="Genomic_DNA"/>
</dbReference>
<comment type="caution">
    <text evidence="1">The sequence shown here is derived from an EMBL/GenBank/DDBJ whole genome shotgun (WGS) entry which is preliminary data.</text>
</comment>